<keyword evidence="2" id="KW-1185">Reference proteome</keyword>
<organism evidence="1 2">
    <name type="scientific">Crepidotus variabilis</name>
    <dbReference type="NCBI Taxonomy" id="179855"/>
    <lineage>
        <taxon>Eukaryota</taxon>
        <taxon>Fungi</taxon>
        <taxon>Dikarya</taxon>
        <taxon>Basidiomycota</taxon>
        <taxon>Agaricomycotina</taxon>
        <taxon>Agaricomycetes</taxon>
        <taxon>Agaricomycetidae</taxon>
        <taxon>Agaricales</taxon>
        <taxon>Agaricineae</taxon>
        <taxon>Crepidotaceae</taxon>
        <taxon>Crepidotus</taxon>
    </lineage>
</organism>
<reference evidence="1" key="1">
    <citation type="submission" date="2020-11" db="EMBL/GenBank/DDBJ databases">
        <authorList>
            <consortium name="DOE Joint Genome Institute"/>
            <person name="Ahrendt S."/>
            <person name="Riley R."/>
            <person name="Andreopoulos W."/>
            <person name="Labutti K."/>
            <person name="Pangilinan J."/>
            <person name="Ruiz-Duenas F.J."/>
            <person name="Barrasa J.M."/>
            <person name="Sanchez-Garcia M."/>
            <person name="Camarero S."/>
            <person name="Miyauchi S."/>
            <person name="Serrano A."/>
            <person name="Linde D."/>
            <person name="Babiker R."/>
            <person name="Drula E."/>
            <person name="Ayuso-Fernandez I."/>
            <person name="Pacheco R."/>
            <person name="Padilla G."/>
            <person name="Ferreira P."/>
            <person name="Barriuso J."/>
            <person name="Kellner H."/>
            <person name="Castanera R."/>
            <person name="Alfaro M."/>
            <person name="Ramirez L."/>
            <person name="Pisabarro A.G."/>
            <person name="Kuo A."/>
            <person name="Tritt A."/>
            <person name="Lipzen A."/>
            <person name="He G."/>
            <person name="Yan M."/>
            <person name="Ng V."/>
            <person name="Cullen D."/>
            <person name="Martin F."/>
            <person name="Rosso M.-N."/>
            <person name="Henrissat B."/>
            <person name="Hibbett D."/>
            <person name="Martinez A.T."/>
            <person name="Grigoriev I.V."/>
        </authorList>
    </citation>
    <scope>NUCLEOTIDE SEQUENCE</scope>
    <source>
        <strain evidence="1">CBS 506.95</strain>
    </source>
</reference>
<proteinExistence type="predicted"/>
<dbReference type="AlphaFoldDB" id="A0A9P6EIA9"/>
<evidence type="ECO:0000313" key="1">
    <source>
        <dbReference type="EMBL" id="KAF9529590.1"/>
    </source>
</evidence>
<comment type="caution">
    <text evidence="1">The sequence shown here is derived from an EMBL/GenBank/DDBJ whole genome shotgun (WGS) entry which is preliminary data.</text>
</comment>
<dbReference type="Proteomes" id="UP000807306">
    <property type="component" value="Unassembled WGS sequence"/>
</dbReference>
<dbReference type="EMBL" id="MU157845">
    <property type="protein sequence ID" value="KAF9529590.1"/>
    <property type="molecule type" value="Genomic_DNA"/>
</dbReference>
<name>A0A9P6EIA9_9AGAR</name>
<evidence type="ECO:0000313" key="2">
    <source>
        <dbReference type="Proteomes" id="UP000807306"/>
    </source>
</evidence>
<protein>
    <submittedName>
        <fullName evidence="1">Uncharacterized protein</fullName>
    </submittedName>
</protein>
<accession>A0A9P6EIA9</accession>
<sequence>MSCAVGSMSAWSLPLTARALVKRHVHLYHHFKRQFLSKQLVISPQLRLGDPLR</sequence>
<gene>
    <name evidence="1" type="ORF">CPB83DRAFT_852368</name>
</gene>